<evidence type="ECO:0000256" key="5">
    <source>
        <dbReference type="ARBA" id="ARBA00023172"/>
    </source>
</evidence>
<evidence type="ECO:0000313" key="8">
    <source>
        <dbReference type="EMBL" id="QBN23009.1"/>
    </source>
</evidence>
<dbReference type="CDD" id="cd00569">
    <property type="entry name" value="HTH_Hin_like"/>
    <property type="match status" value="1"/>
</dbReference>
<evidence type="ECO:0000256" key="2">
    <source>
        <dbReference type="ARBA" id="ARBA00022908"/>
    </source>
</evidence>
<dbReference type="InterPro" id="IPR050639">
    <property type="entry name" value="SSR_resolvase"/>
</dbReference>
<evidence type="ECO:0000259" key="7">
    <source>
        <dbReference type="PROSITE" id="PS51736"/>
    </source>
</evidence>
<protein>
    <submittedName>
        <fullName evidence="8">DNA recombinase, resolvase</fullName>
    </submittedName>
</protein>
<dbReference type="GO" id="GO:0003677">
    <property type="term" value="F:DNA binding"/>
    <property type="evidence" value="ECO:0007669"/>
    <property type="project" value="UniProtKB-KW"/>
</dbReference>
<evidence type="ECO:0000256" key="4">
    <source>
        <dbReference type="ARBA" id="ARBA00023125"/>
    </source>
</evidence>
<keyword evidence="8" id="KW-0614">Plasmid</keyword>
<dbReference type="PANTHER" id="PTHR30461:SF2">
    <property type="entry name" value="SERINE RECOMBINASE PINE-RELATED"/>
    <property type="match status" value="1"/>
</dbReference>
<sequence>MRKTLSPDATIRKPRLNGFPLMLVGYMRVSSDSDRQSTNLQRDALLAVGVDARHLFEDHASGAKDDRAGLARALEFVRPGDVLVVWKLDRLGRSLSHLLAIVTSLKKKQVAFRSLTENLDTTTPSGEFLFQVFGALAQYERALIQERVVAGLAAARKRGRIGGRPQAITGEKLEAIVAALDGGMSKAAVCRNFGVKRTTLIETLARVGWTGSRGASSR</sequence>
<keyword evidence="5" id="KW-0233">DNA recombination</keyword>
<dbReference type="GO" id="GO:0000150">
    <property type="term" value="F:DNA strand exchange activity"/>
    <property type="evidence" value="ECO:0007669"/>
    <property type="project" value="UniProtKB-KW"/>
</dbReference>
<evidence type="ECO:0000256" key="1">
    <source>
        <dbReference type="ARBA" id="ARBA00009913"/>
    </source>
</evidence>
<keyword evidence="3" id="KW-0230">DNA invertase</keyword>
<dbReference type="AlphaFoldDB" id="A0A482F3U7"/>
<dbReference type="InterPro" id="IPR006119">
    <property type="entry name" value="Resolv_N"/>
</dbReference>
<dbReference type="Gene3D" id="1.10.10.60">
    <property type="entry name" value="Homeodomain-like"/>
    <property type="match status" value="1"/>
</dbReference>
<organism evidence="8">
    <name type="scientific">Achromobacter ruhlandii</name>
    <dbReference type="NCBI Taxonomy" id="72557"/>
    <lineage>
        <taxon>Bacteria</taxon>
        <taxon>Pseudomonadati</taxon>
        <taxon>Pseudomonadota</taxon>
        <taxon>Betaproteobacteria</taxon>
        <taxon>Burkholderiales</taxon>
        <taxon>Alcaligenaceae</taxon>
        <taxon>Achromobacter</taxon>
    </lineage>
</organism>
<dbReference type="CDD" id="cd03768">
    <property type="entry name" value="SR_ResInv"/>
    <property type="match status" value="1"/>
</dbReference>
<accession>A0A482F3U7</accession>
<dbReference type="InterPro" id="IPR006118">
    <property type="entry name" value="Recombinase_CS"/>
</dbReference>
<evidence type="ECO:0000256" key="3">
    <source>
        <dbReference type="ARBA" id="ARBA00023100"/>
    </source>
</evidence>
<dbReference type="InterPro" id="IPR036162">
    <property type="entry name" value="Resolvase-like_N_sf"/>
</dbReference>
<keyword evidence="2" id="KW-0229">DNA integration</keyword>
<feature type="active site" description="O-(5'-phospho-DNA)-serine intermediate" evidence="6">
    <location>
        <position position="30"/>
    </location>
</feature>
<keyword evidence="4" id="KW-0238">DNA-binding</keyword>
<geneLocation type="plasmid" evidence="8">
    <name>p138R</name>
</geneLocation>
<proteinExistence type="inferred from homology"/>
<dbReference type="EMBL" id="MK423762">
    <property type="protein sequence ID" value="QBN23009.1"/>
    <property type="molecule type" value="Genomic_DNA"/>
</dbReference>
<dbReference type="InterPro" id="IPR009057">
    <property type="entry name" value="Homeodomain-like_sf"/>
</dbReference>
<name>A0A482F3U7_9BURK</name>
<dbReference type="PANTHER" id="PTHR30461">
    <property type="entry name" value="DNA-INVERTASE FROM LAMBDOID PROPHAGE"/>
    <property type="match status" value="1"/>
</dbReference>
<evidence type="ECO:0000256" key="6">
    <source>
        <dbReference type="PIRSR" id="PIRSR606118-50"/>
    </source>
</evidence>
<dbReference type="PROSITE" id="PS00398">
    <property type="entry name" value="RECOMBINASES_2"/>
    <property type="match status" value="1"/>
</dbReference>
<dbReference type="SMART" id="SM00857">
    <property type="entry name" value="Resolvase"/>
    <property type="match status" value="1"/>
</dbReference>
<dbReference type="SUPFAM" id="SSF53041">
    <property type="entry name" value="Resolvase-like"/>
    <property type="match status" value="1"/>
</dbReference>
<reference evidence="8" key="1">
    <citation type="submission" date="2019-01" db="EMBL/GenBank/DDBJ databases">
        <title>Full characterization of plasmids from Achromobacter ruhlandii isolates recovered from a single patient with cystic fibrosis.</title>
        <authorList>
            <person name="Steffanowski C.G."/>
            <person name="Papalia M.A."/>
            <person name="Vaughn C.S."/>
            <person name="Maria Soledad R."/>
            <person name="Marcela R."/>
        </authorList>
    </citation>
    <scope>NUCLEOTIDE SEQUENCE</scope>
    <source>
        <strain evidence="8">138R</strain>
        <plasmid evidence="8">p138R</plasmid>
    </source>
</reference>
<dbReference type="Pfam" id="PF00239">
    <property type="entry name" value="Resolvase"/>
    <property type="match status" value="1"/>
</dbReference>
<dbReference type="Gene3D" id="3.40.50.1390">
    <property type="entry name" value="Resolvase, N-terminal catalytic domain"/>
    <property type="match status" value="1"/>
</dbReference>
<dbReference type="PROSITE" id="PS51736">
    <property type="entry name" value="RECOMBINASES_3"/>
    <property type="match status" value="1"/>
</dbReference>
<dbReference type="GO" id="GO:0015074">
    <property type="term" value="P:DNA integration"/>
    <property type="evidence" value="ECO:0007669"/>
    <property type="project" value="UniProtKB-KW"/>
</dbReference>
<comment type="similarity">
    <text evidence="1">Belongs to the site-specific recombinase resolvase family.</text>
</comment>
<dbReference type="SUPFAM" id="SSF46689">
    <property type="entry name" value="Homeodomain-like"/>
    <property type="match status" value="1"/>
</dbReference>
<dbReference type="FunFam" id="3.40.50.1390:FF:000001">
    <property type="entry name" value="DNA recombinase"/>
    <property type="match status" value="1"/>
</dbReference>
<feature type="domain" description="Resolvase/invertase-type recombinase catalytic" evidence="7">
    <location>
        <begin position="22"/>
        <end position="159"/>
    </location>
</feature>